<evidence type="ECO:0000313" key="2">
    <source>
        <dbReference type="Proteomes" id="UP001056778"/>
    </source>
</evidence>
<comment type="caution">
    <text evidence="1">The sequence shown here is derived from an EMBL/GenBank/DDBJ whole genome shotgun (WGS) entry which is preliminary data.</text>
</comment>
<evidence type="ECO:0000313" key="1">
    <source>
        <dbReference type="EMBL" id="KAI4455939.1"/>
    </source>
</evidence>
<gene>
    <name evidence="1" type="ORF">MML48_8g00017327</name>
</gene>
<dbReference type="Proteomes" id="UP001056778">
    <property type="component" value="Chromosome 8"/>
</dbReference>
<protein>
    <submittedName>
        <fullName evidence="1">Ap endonuclease</fullName>
    </submittedName>
</protein>
<accession>A0ACB9SKU7</accession>
<organism evidence="1 2">
    <name type="scientific">Holotrichia oblita</name>
    <name type="common">Chafer beetle</name>
    <dbReference type="NCBI Taxonomy" id="644536"/>
    <lineage>
        <taxon>Eukaryota</taxon>
        <taxon>Metazoa</taxon>
        <taxon>Ecdysozoa</taxon>
        <taxon>Arthropoda</taxon>
        <taxon>Hexapoda</taxon>
        <taxon>Insecta</taxon>
        <taxon>Pterygota</taxon>
        <taxon>Neoptera</taxon>
        <taxon>Endopterygota</taxon>
        <taxon>Coleoptera</taxon>
        <taxon>Polyphaga</taxon>
        <taxon>Scarabaeiformia</taxon>
        <taxon>Scarabaeidae</taxon>
        <taxon>Melolonthinae</taxon>
        <taxon>Holotrichia</taxon>
    </lineage>
</organism>
<keyword evidence="1" id="KW-0378">Hydrolase</keyword>
<dbReference type="EMBL" id="CM043022">
    <property type="protein sequence ID" value="KAI4455939.1"/>
    <property type="molecule type" value="Genomic_DNA"/>
</dbReference>
<sequence>MDEGDQEPTMTKAKTTRKKKTDNPDSTSEPKTTKSRKAPEERGEPLQNQTDTNYNNLDFSCNKQNAQGNLPNLKISSWNVDGIRAWLKKNGQEYVVHEKPDIFCLQETKCSEEKIPDELNKFLDYYSYWCCSEKEGYAGVALFSKLDPLSVKYGIDNEEFDEEGRCITAEYEKFYVVNVYVPNAGRKLVTLTKRLEWNTLFNEFIDKLDEKKPVIVCGDMNVAHNEIDLTNPKANKRNAGFTIEERNGFTEFLGEQYIDSFRSLYPEQENAYTFWSYMMKARAKDIGWRLDYFIVSKRLLDNVCDNVIRSKVFGSDHCPITLFLNI</sequence>
<keyword evidence="2" id="KW-1185">Reference proteome</keyword>
<name>A0ACB9SKU7_HOLOL</name>
<keyword evidence="1" id="KW-0540">Nuclease</keyword>
<keyword evidence="1" id="KW-0255">Endonuclease</keyword>
<reference evidence="1" key="1">
    <citation type="submission" date="2022-04" db="EMBL/GenBank/DDBJ databases">
        <title>Chromosome-scale genome assembly of Holotrichia oblita Faldermann.</title>
        <authorList>
            <person name="Rongchong L."/>
        </authorList>
    </citation>
    <scope>NUCLEOTIDE SEQUENCE</scope>
    <source>
        <strain evidence="1">81SQS9</strain>
    </source>
</reference>
<proteinExistence type="predicted"/>